<protein>
    <submittedName>
        <fullName evidence="1">Uncharacterized protein</fullName>
    </submittedName>
</protein>
<organism evidence="1 2">
    <name type="scientific">Pisum sativum</name>
    <name type="common">Garden pea</name>
    <name type="synonym">Lathyrus oleraceus</name>
    <dbReference type="NCBI Taxonomy" id="3888"/>
    <lineage>
        <taxon>Eukaryota</taxon>
        <taxon>Viridiplantae</taxon>
        <taxon>Streptophyta</taxon>
        <taxon>Embryophyta</taxon>
        <taxon>Tracheophyta</taxon>
        <taxon>Spermatophyta</taxon>
        <taxon>Magnoliopsida</taxon>
        <taxon>eudicotyledons</taxon>
        <taxon>Gunneridae</taxon>
        <taxon>Pentapetalae</taxon>
        <taxon>rosids</taxon>
        <taxon>fabids</taxon>
        <taxon>Fabales</taxon>
        <taxon>Fabaceae</taxon>
        <taxon>Papilionoideae</taxon>
        <taxon>50 kb inversion clade</taxon>
        <taxon>NPAAA clade</taxon>
        <taxon>Hologalegina</taxon>
        <taxon>IRL clade</taxon>
        <taxon>Fabeae</taxon>
        <taxon>Lathyrus</taxon>
    </lineage>
</organism>
<dbReference type="Gramene" id="Psat05G0154800-T1">
    <property type="protein sequence ID" value="KAI5404421.1"/>
    <property type="gene ID" value="KIW84_051548"/>
</dbReference>
<dbReference type="EMBL" id="JAMSHJ010000005">
    <property type="protein sequence ID" value="KAI5404421.1"/>
    <property type="molecule type" value="Genomic_DNA"/>
</dbReference>
<name>A0A9D5AE14_PEA</name>
<gene>
    <name evidence="1" type="ORF">KIW84_051548</name>
</gene>
<reference evidence="1 2" key="1">
    <citation type="journal article" date="2022" name="Nat. Genet.">
        <title>Improved pea reference genome and pan-genome highlight genomic features and evolutionary characteristics.</title>
        <authorList>
            <person name="Yang T."/>
            <person name="Liu R."/>
            <person name="Luo Y."/>
            <person name="Hu S."/>
            <person name="Wang D."/>
            <person name="Wang C."/>
            <person name="Pandey M.K."/>
            <person name="Ge S."/>
            <person name="Xu Q."/>
            <person name="Li N."/>
            <person name="Li G."/>
            <person name="Huang Y."/>
            <person name="Saxena R.K."/>
            <person name="Ji Y."/>
            <person name="Li M."/>
            <person name="Yan X."/>
            <person name="He Y."/>
            <person name="Liu Y."/>
            <person name="Wang X."/>
            <person name="Xiang C."/>
            <person name="Varshney R.K."/>
            <person name="Ding H."/>
            <person name="Gao S."/>
            <person name="Zong X."/>
        </authorList>
    </citation>
    <scope>NUCLEOTIDE SEQUENCE [LARGE SCALE GENOMIC DNA]</scope>
    <source>
        <strain evidence="1 2">cv. Zhongwan 6</strain>
    </source>
</reference>
<dbReference type="AlphaFoldDB" id="A0A9D5AE14"/>
<comment type="caution">
    <text evidence="1">The sequence shown here is derived from an EMBL/GenBank/DDBJ whole genome shotgun (WGS) entry which is preliminary data.</text>
</comment>
<accession>A0A9D5AE14</accession>
<proteinExistence type="predicted"/>
<sequence length="141" mass="15040">MVAVSSFPTSEGIHPVKLLLVPTNSSKVVFISPMLEGIQPVILLLAKTITDAGLFPRFSGIVCVNLLSFKNIASSFLLKSSAGSSPSKLLNRISINLISGMQIRGSGNSPTKRLLLISASCKSVNLQKLFGIIPQNLFVLM</sequence>
<evidence type="ECO:0000313" key="2">
    <source>
        <dbReference type="Proteomes" id="UP001058974"/>
    </source>
</evidence>
<evidence type="ECO:0000313" key="1">
    <source>
        <dbReference type="EMBL" id="KAI5404421.1"/>
    </source>
</evidence>
<keyword evidence="2" id="KW-1185">Reference proteome</keyword>
<dbReference type="Proteomes" id="UP001058974">
    <property type="component" value="Chromosome 5"/>
</dbReference>